<feature type="chain" id="PRO_5032378414" description="BNR repeat-containing family member" evidence="1">
    <location>
        <begin position="42"/>
        <end position="438"/>
    </location>
</feature>
<proteinExistence type="predicted"/>
<dbReference type="RefSeq" id="WP_153981458.1">
    <property type="nucleotide sequence ID" value="NZ_BAAANZ010000002.1"/>
</dbReference>
<evidence type="ECO:0008006" key="4">
    <source>
        <dbReference type="Google" id="ProtNLM"/>
    </source>
</evidence>
<name>A0A840XBI3_9MICO</name>
<gene>
    <name evidence="2" type="ORF">BJ959_002010</name>
</gene>
<keyword evidence="1" id="KW-0732">Signal</keyword>
<feature type="signal peptide" evidence="1">
    <location>
        <begin position="1"/>
        <end position="41"/>
    </location>
</feature>
<organism evidence="2 3">
    <name type="scientific">Microcella frigidaquae</name>
    <dbReference type="NCBI Taxonomy" id="424758"/>
    <lineage>
        <taxon>Bacteria</taxon>
        <taxon>Bacillati</taxon>
        <taxon>Actinomycetota</taxon>
        <taxon>Actinomycetes</taxon>
        <taxon>Micrococcales</taxon>
        <taxon>Microbacteriaceae</taxon>
        <taxon>Microcella</taxon>
    </lineage>
</organism>
<dbReference type="AlphaFoldDB" id="A0A840XBI3"/>
<evidence type="ECO:0000313" key="3">
    <source>
        <dbReference type="Proteomes" id="UP000552883"/>
    </source>
</evidence>
<dbReference type="Proteomes" id="UP000552883">
    <property type="component" value="Unassembled WGS sequence"/>
</dbReference>
<dbReference type="OrthoDB" id="504981at2"/>
<sequence>MAATATPSAPGALPRRVAALLTALALVAGALIMGSPAPAQAARHPACAIVPDAIYSSWVNPLASPDGPYWWVGSVARDGTNAVSRVDCRSGEVRRVPLGGPESPDDHNATAIAVDPDQPTLLAVYSTHGLLTHTRFRWVDRETLEASEEQRIEFGARVTYAQLLRTDDALLLIVRAGRDWTYVVTTDWGTTWSEPRLLTDGTDHPGMYLLARPGYGDEGHLVSLAYYAHPATLIPRNVGTATLDLTTGEITRVDGTVIGSLDEPGGPALLPEEFDATVVPIGSTRVRLHDIARVNGAPAVVYAAWQGTATATYRYKVWNGARWTSGTWGQLTGRPFGYRYAARYVGGAAFIDGGIITARQTPTTSTSGSWTISYLRCRWGAGCTTTNSFTTSRTAGRMVRPYVVYSETERLVMLLAVSRYAWFTDYKANILVRTRPAG</sequence>
<dbReference type="SUPFAM" id="SSF82171">
    <property type="entry name" value="DPP6 N-terminal domain-like"/>
    <property type="match status" value="1"/>
</dbReference>
<accession>A0A840XBI3</accession>
<dbReference type="EMBL" id="JACHBS010000001">
    <property type="protein sequence ID" value="MBB5618514.1"/>
    <property type="molecule type" value="Genomic_DNA"/>
</dbReference>
<reference evidence="2 3" key="1">
    <citation type="submission" date="2020-08" db="EMBL/GenBank/DDBJ databases">
        <title>Sequencing the genomes of 1000 actinobacteria strains.</title>
        <authorList>
            <person name="Klenk H.-P."/>
        </authorList>
    </citation>
    <scope>NUCLEOTIDE SEQUENCE [LARGE SCALE GENOMIC DNA]</scope>
    <source>
        <strain evidence="2 3">DSM 23889</strain>
    </source>
</reference>
<evidence type="ECO:0000313" key="2">
    <source>
        <dbReference type="EMBL" id="MBB5618514.1"/>
    </source>
</evidence>
<comment type="caution">
    <text evidence="2">The sequence shown here is derived from an EMBL/GenBank/DDBJ whole genome shotgun (WGS) entry which is preliminary data.</text>
</comment>
<protein>
    <recommendedName>
        <fullName evidence="4">BNR repeat-containing family member</fullName>
    </recommendedName>
</protein>
<evidence type="ECO:0000256" key="1">
    <source>
        <dbReference type="SAM" id="SignalP"/>
    </source>
</evidence>
<keyword evidence="3" id="KW-1185">Reference proteome</keyword>